<dbReference type="AlphaFoldDB" id="A0A0D4BZ49"/>
<dbReference type="OrthoDB" id="7945987at2"/>
<proteinExistence type="predicted"/>
<feature type="compositionally biased region" description="Basic and acidic residues" evidence="1">
    <location>
        <begin position="10"/>
        <end position="20"/>
    </location>
</feature>
<dbReference type="STRING" id="1618207.UM93_08880"/>
<dbReference type="RefSeq" id="WP_045075084.1">
    <property type="nucleotide sequence ID" value="NZ_CP011005.1"/>
</dbReference>
<evidence type="ECO:0000313" key="3">
    <source>
        <dbReference type="EMBL" id="AJT41598.1"/>
    </source>
</evidence>
<dbReference type="Gene3D" id="1.10.10.10">
    <property type="entry name" value="Winged helix-like DNA-binding domain superfamily/Winged helix DNA-binding domain"/>
    <property type="match status" value="1"/>
</dbReference>
<dbReference type="KEGG" id="ari:UM93_08880"/>
<name>A0A0D4BZ49_9MICC</name>
<dbReference type="InterPro" id="IPR001845">
    <property type="entry name" value="HTH_ArsR_DNA-bd_dom"/>
</dbReference>
<dbReference type="CDD" id="cd00090">
    <property type="entry name" value="HTH_ARSR"/>
    <property type="match status" value="1"/>
</dbReference>
<feature type="region of interest" description="Disordered" evidence="1">
    <location>
        <begin position="1"/>
        <end position="21"/>
    </location>
</feature>
<dbReference type="Proteomes" id="UP000061839">
    <property type="component" value="Chromosome"/>
</dbReference>
<organism evidence="3 4">
    <name type="scientific">Psychromicrobium lacuslunae</name>
    <dbReference type="NCBI Taxonomy" id="1618207"/>
    <lineage>
        <taxon>Bacteria</taxon>
        <taxon>Bacillati</taxon>
        <taxon>Actinomycetota</taxon>
        <taxon>Actinomycetes</taxon>
        <taxon>Micrococcales</taxon>
        <taxon>Micrococcaceae</taxon>
        <taxon>Psychromicrobium</taxon>
    </lineage>
</organism>
<dbReference type="InterPro" id="IPR036388">
    <property type="entry name" value="WH-like_DNA-bd_sf"/>
</dbReference>
<protein>
    <submittedName>
        <fullName evidence="3">ArsR family transcriptional regulator</fullName>
    </submittedName>
</protein>
<dbReference type="Pfam" id="PF12840">
    <property type="entry name" value="HTH_20"/>
    <property type="match status" value="1"/>
</dbReference>
<sequence length="217" mass="24229">MSQGAEPPEEPTRSTARDLDVSSLKALAHPIRVRILDSLSRYGAQTASSLGELLGESSGSTSYHLRQLEKHEFVRTVEGKGNARERWWERSPGRLSFGDREQYENPETAEAVRLINREFLSSRTNYLQDYLAHGDDVLAEEWVDAGSLSTSTLRLNAEQLSIFARKLNAYSEKLVEEIKAEGELQGQRAVQVHIDAFPILDPNLDKKSANTAAKESS</sequence>
<feature type="domain" description="HTH arsR-type" evidence="2">
    <location>
        <begin position="22"/>
        <end position="117"/>
    </location>
</feature>
<evidence type="ECO:0000256" key="1">
    <source>
        <dbReference type="SAM" id="MobiDB-lite"/>
    </source>
</evidence>
<accession>A0A0D4BZ49</accession>
<reference evidence="3 4" key="1">
    <citation type="journal article" date="2015" name="Genome Announc.">
        <title>Complete Genome Sequencing of Protease-Producing Novel Arthrobacter sp. Strain IHBB 11108 Using PacBio Single-Molecule Real-Time Sequencing Technology.</title>
        <authorList>
            <person name="Kiran S."/>
            <person name="Swarnkar M.K."/>
            <person name="Pal M."/>
            <person name="Thakur R."/>
            <person name="Tewari R."/>
            <person name="Singh A.K."/>
            <person name="Gulati A."/>
        </authorList>
    </citation>
    <scope>NUCLEOTIDE SEQUENCE [LARGE SCALE GENOMIC DNA]</scope>
    <source>
        <strain evidence="3 4">IHBB 11108</strain>
    </source>
</reference>
<keyword evidence="4" id="KW-1185">Reference proteome</keyword>
<dbReference type="HOGENOM" id="CLU_087580_2_1_11"/>
<dbReference type="InterPro" id="IPR011991">
    <property type="entry name" value="ArsR-like_HTH"/>
</dbReference>
<dbReference type="InterPro" id="IPR036390">
    <property type="entry name" value="WH_DNA-bd_sf"/>
</dbReference>
<dbReference type="PATRIC" id="fig|1618207.4.peg.1800"/>
<dbReference type="GO" id="GO:0003700">
    <property type="term" value="F:DNA-binding transcription factor activity"/>
    <property type="evidence" value="ECO:0007669"/>
    <property type="project" value="InterPro"/>
</dbReference>
<dbReference type="EMBL" id="CP011005">
    <property type="protein sequence ID" value="AJT41598.1"/>
    <property type="molecule type" value="Genomic_DNA"/>
</dbReference>
<gene>
    <name evidence="3" type="ORF">UM93_08880</name>
</gene>
<dbReference type="SUPFAM" id="SSF46785">
    <property type="entry name" value="Winged helix' DNA-binding domain"/>
    <property type="match status" value="1"/>
</dbReference>
<evidence type="ECO:0000259" key="2">
    <source>
        <dbReference type="SMART" id="SM00418"/>
    </source>
</evidence>
<evidence type="ECO:0000313" key="4">
    <source>
        <dbReference type="Proteomes" id="UP000061839"/>
    </source>
</evidence>
<dbReference type="SMART" id="SM00418">
    <property type="entry name" value="HTH_ARSR"/>
    <property type="match status" value="1"/>
</dbReference>